<keyword evidence="3" id="KW-0238">DNA-binding</keyword>
<name>A0A150H6R3_9MICO</name>
<evidence type="ECO:0000256" key="4">
    <source>
        <dbReference type="ARBA" id="ARBA00023163"/>
    </source>
</evidence>
<keyword evidence="4" id="KW-0804">Transcription</keyword>
<dbReference type="SUPFAM" id="SSF46785">
    <property type="entry name" value="Winged helix' DNA-binding domain"/>
    <property type="match status" value="1"/>
</dbReference>
<dbReference type="InterPro" id="IPR005119">
    <property type="entry name" value="LysR_subst-bd"/>
</dbReference>
<gene>
    <name evidence="6" type="primary">gltC_5</name>
    <name evidence="6" type="ORF">Mlaev_02565</name>
</gene>
<evidence type="ECO:0000313" key="6">
    <source>
        <dbReference type="EMBL" id="KXZ57782.1"/>
    </source>
</evidence>
<dbReference type="InterPro" id="IPR000847">
    <property type="entry name" value="LysR_HTH_N"/>
</dbReference>
<dbReference type="Gene3D" id="1.10.10.10">
    <property type="entry name" value="Winged helix-like DNA-binding domain superfamily/Winged helix DNA-binding domain"/>
    <property type="match status" value="1"/>
</dbReference>
<dbReference type="EMBL" id="LRAD01000056">
    <property type="protein sequence ID" value="KXZ57782.1"/>
    <property type="molecule type" value="Genomic_DNA"/>
</dbReference>
<dbReference type="Proteomes" id="UP000075357">
    <property type="component" value="Unassembled WGS sequence"/>
</dbReference>
<dbReference type="GO" id="GO:0003677">
    <property type="term" value="F:DNA binding"/>
    <property type="evidence" value="ECO:0007669"/>
    <property type="project" value="UniProtKB-KW"/>
</dbReference>
<keyword evidence="2" id="KW-0805">Transcription regulation</keyword>
<evidence type="ECO:0000256" key="1">
    <source>
        <dbReference type="ARBA" id="ARBA00009437"/>
    </source>
</evidence>
<comment type="caution">
    <text evidence="6">The sequence shown here is derived from an EMBL/GenBank/DDBJ whole genome shotgun (WGS) entry which is preliminary data.</text>
</comment>
<evidence type="ECO:0000256" key="3">
    <source>
        <dbReference type="ARBA" id="ARBA00023125"/>
    </source>
</evidence>
<evidence type="ECO:0000313" key="7">
    <source>
        <dbReference type="Proteomes" id="UP000075357"/>
    </source>
</evidence>
<sequence length="320" mass="33577">MRNMPCDDVYVKEIAPELDVQSLRTVRAIADTGSITAAAAALGYSQPAISQQLRRLENRLGVALIERVGRGVRLTEAGRVLARHAPAVTHAFDAAAEELAQLRGLRTGVVRLVAFPSASPVLVPRLLASLSASHAGLTLTYVEAEPPEAVEAIREDRADIALTFSYPGDRDDPHGSSARGLTVRSAGRDDLLLVLPGGHADVADVAALADATWIAGCPRCRGHLLELCGRAGFEPRIGFETDNAVAVEGLVAQGLGVATLPRMAVESFPLLPGVQTSPLPPAEARGLHVVTARDAERVPSVSTVLEVLGRELAAVQSVSA</sequence>
<dbReference type="PROSITE" id="PS50931">
    <property type="entry name" value="HTH_LYSR"/>
    <property type="match status" value="1"/>
</dbReference>
<dbReference type="PATRIC" id="fig|36807.3.peg.2611"/>
<dbReference type="SUPFAM" id="SSF53850">
    <property type="entry name" value="Periplasmic binding protein-like II"/>
    <property type="match status" value="1"/>
</dbReference>
<dbReference type="AlphaFoldDB" id="A0A150H6R3"/>
<comment type="similarity">
    <text evidence="1">Belongs to the LysR transcriptional regulatory family.</text>
</comment>
<keyword evidence="7" id="KW-1185">Reference proteome</keyword>
<dbReference type="PANTHER" id="PTHR30346">
    <property type="entry name" value="TRANSCRIPTIONAL DUAL REGULATOR HCAR-RELATED"/>
    <property type="match status" value="1"/>
</dbReference>
<dbReference type="Pfam" id="PF03466">
    <property type="entry name" value="LysR_substrate"/>
    <property type="match status" value="1"/>
</dbReference>
<reference evidence="6 7" key="1">
    <citation type="submission" date="2016-01" db="EMBL/GenBank/DDBJ databases">
        <title>Draft genome sequences of Microbacterium laevaniformans LCDC 91-0039 and the type strain of Microbacterium hominis LCDC 84-209.</title>
        <authorList>
            <person name="Bernier A.-M."/>
            <person name="Bernard K."/>
        </authorList>
    </citation>
    <scope>NUCLEOTIDE SEQUENCE [LARGE SCALE GENOMIC DNA]</scope>
    <source>
        <strain evidence="6 7">LCDC 91-0039</strain>
    </source>
</reference>
<dbReference type="FunFam" id="1.10.10.10:FF:000001">
    <property type="entry name" value="LysR family transcriptional regulator"/>
    <property type="match status" value="1"/>
</dbReference>
<dbReference type="GO" id="GO:0003700">
    <property type="term" value="F:DNA-binding transcription factor activity"/>
    <property type="evidence" value="ECO:0007669"/>
    <property type="project" value="InterPro"/>
</dbReference>
<proteinExistence type="inferred from homology"/>
<dbReference type="STRING" id="36807.Mlaev_02565"/>
<feature type="domain" description="HTH lysR-type" evidence="5">
    <location>
        <begin position="18"/>
        <end position="75"/>
    </location>
</feature>
<dbReference type="GO" id="GO:0032993">
    <property type="term" value="C:protein-DNA complex"/>
    <property type="evidence" value="ECO:0007669"/>
    <property type="project" value="TreeGrafter"/>
</dbReference>
<dbReference type="RefSeq" id="WP_061683668.1">
    <property type="nucleotide sequence ID" value="NZ_LRAD01000056.1"/>
</dbReference>
<protein>
    <submittedName>
        <fullName evidence="6">HTH-type transcriptional regulator GltC</fullName>
    </submittedName>
</protein>
<evidence type="ECO:0000259" key="5">
    <source>
        <dbReference type="PROSITE" id="PS50931"/>
    </source>
</evidence>
<dbReference type="PANTHER" id="PTHR30346:SF29">
    <property type="entry name" value="LYSR SUBSTRATE-BINDING"/>
    <property type="match status" value="1"/>
</dbReference>
<evidence type="ECO:0000256" key="2">
    <source>
        <dbReference type="ARBA" id="ARBA00023015"/>
    </source>
</evidence>
<dbReference type="Pfam" id="PF00126">
    <property type="entry name" value="HTH_1"/>
    <property type="match status" value="1"/>
</dbReference>
<dbReference type="InterPro" id="IPR036390">
    <property type="entry name" value="WH_DNA-bd_sf"/>
</dbReference>
<organism evidence="6 7">
    <name type="scientific">Microbacterium laevaniformans</name>
    <dbReference type="NCBI Taxonomy" id="36807"/>
    <lineage>
        <taxon>Bacteria</taxon>
        <taxon>Bacillati</taxon>
        <taxon>Actinomycetota</taxon>
        <taxon>Actinomycetes</taxon>
        <taxon>Micrococcales</taxon>
        <taxon>Microbacteriaceae</taxon>
        <taxon>Microbacterium</taxon>
    </lineage>
</organism>
<accession>A0A150H6R3</accession>
<dbReference type="InterPro" id="IPR036388">
    <property type="entry name" value="WH-like_DNA-bd_sf"/>
</dbReference>
<dbReference type="Gene3D" id="3.40.190.10">
    <property type="entry name" value="Periplasmic binding protein-like II"/>
    <property type="match status" value="2"/>
</dbReference>
<dbReference type="PRINTS" id="PR00039">
    <property type="entry name" value="HTHLYSR"/>
</dbReference>